<comment type="similarity">
    <text evidence="2">Belongs to the ATP-dependent AMP-binding enzyme family.</text>
</comment>
<keyword evidence="8" id="KW-1185">Reference proteome</keyword>
<dbReference type="SUPFAM" id="SSF47336">
    <property type="entry name" value="ACP-like"/>
    <property type="match status" value="2"/>
</dbReference>
<proteinExistence type="inferred from homology"/>
<dbReference type="KEGG" id="ccro:CMC5_066590"/>
<evidence type="ECO:0000259" key="6">
    <source>
        <dbReference type="PROSITE" id="PS50075"/>
    </source>
</evidence>
<dbReference type="SUPFAM" id="SSF56801">
    <property type="entry name" value="Acetyl-CoA synthetase-like"/>
    <property type="match status" value="2"/>
</dbReference>
<comment type="cofactor">
    <cofactor evidence="1">
        <name>pantetheine 4'-phosphate</name>
        <dbReference type="ChEBI" id="CHEBI:47942"/>
    </cofactor>
</comment>
<dbReference type="InterPro" id="IPR025110">
    <property type="entry name" value="AMP-bd_C"/>
</dbReference>
<dbReference type="InterPro" id="IPR010071">
    <property type="entry name" value="AA_adenyl_dom"/>
</dbReference>
<dbReference type="InterPro" id="IPR023213">
    <property type="entry name" value="CAT-like_dom_sf"/>
</dbReference>
<dbReference type="FunFam" id="1.10.1200.10:FF:000005">
    <property type="entry name" value="Nonribosomal peptide synthetase 1"/>
    <property type="match status" value="1"/>
</dbReference>
<keyword evidence="5" id="KW-0677">Repeat</keyword>
<dbReference type="CDD" id="cd19534">
    <property type="entry name" value="E_NRPS"/>
    <property type="match status" value="1"/>
</dbReference>
<dbReference type="GO" id="GO:0043041">
    <property type="term" value="P:amino acid activation for nonribosomal peptide biosynthetic process"/>
    <property type="evidence" value="ECO:0007669"/>
    <property type="project" value="TreeGrafter"/>
</dbReference>
<dbReference type="OrthoDB" id="9797708at2"/>
<dbReference type="InterPro" id="IPR009081">
    <property type="entry name" value="PP-bd_ACP"/>
</dbReference>
<dbReference type="PROSITE" id="PS50075">
    <property type="entry name" value="CARRIER"/>
    <property type="match status" value="2"/>
</dbReference>
<dbReference type="GO" id="GO:0072330">
    <property type="term" value="P:monocarboxylic acid biosynthetic process"/>
    <property type="evidence" value="ECO:0007669"/>
    <property type="project" value="UniProtKB-ARBA"/>
</dbReference>
<dbReference type="InterPro" id="IPR020806">
    <property type="entry name" value="PKS_PP-bd"/>
</dbReference>
<dbReference type="Gene3D" id="2.30.38.10">
    <property type="entry name" value="Luciferase, Domain 3"/>
    <property type="match status" value="2"/>
</dbReference>
<dbReference type="InterPro" id="IPR000873">
    <property type="entry name" value="AMP-dep_synth/lig_dom"/>
</dbReference>
<protein>
    <submittedName>
        <fullName evidence="7">Glycine adenylase</fullName>
    </submittedName>
</protein>
<dbReference type="Gene3D" id="3.30.559.10">
    <property type="entry name" value="Chloramphenicol acetyltransferase-like domain"/>
    <property type="match status" value="2"/>
</dbReference>
<dbReference type="SMART" id="SM00823">
    <property type="entry name" value="PKS_PP"/>
    <property type="match status" value="2"/>
</dbReference>
<dbReference type="NCBIfam" id="TIGR01720">
    <property type="entry name" value="NRPS-para261"/>
    <property type="match status" value="1"/>
</dbReference>
<dbReference type="InterPro" id="IPR020845">
    <property type="entry name" value="AMP-binding_CS"/>
</dbReference>
<dbReference type="InterPro" id="IPR045851">
    <property type="entry name" value="AMP-bd_C_sf"/>
</dbReference>
<dbReference type="FunFam" id="3.30.300.30:FF:000010">
    <property type="entry name" value="Enterobactin synthetase component F"/>
    <property type="match status" value="2"/>
</dbReference>
<dbReference type="SUPFAM" id="SSF52777">
    <property type="entry name" value="CoA-dependent acyltransferases"/>
    <property type="match status" value="4"/>
</dbReference>
<dbReference type="PANTHER" id="PTHR45527:SF1">
    <property type="entry name" value="FATTY ACID SYNTHASE"/>
    <property type="match status" value="1"/>
</dbReference>
<dbReference type="InterPro" id="IPR010060">
    <property type="entry name" value="NRPS_synth"/>
</dbReference>
<evidence type="ECO:0000256" key="5">
    <source>
        <dbReference type="ARBA" id="ARBA00022737"/>
    </source>
</evidence>
<evidence type="ECO:0000256" key="4">
    <source>
        <dbReference type="ARBA" id="ARBA00022553"/>
    </source>
</evidence>
<accession>A0A0K1EP84</accession>
<dbReference type="InterPro" id="IPR036736">
    <property type="entry name" value="ACP-like_sf"/>
</dbReference>
<evidence type="ECO:0000256" key="1">
    <source>
        <dbReference type="ARBA" id="ARBA00001957"/>
    </source>
</evidence>
<dbReference type="Gene3D" id="3.40.50.980">
    <property type="match status" value="4"/>
</dbReference>
<dbReference type="FunFam" id="1.10.1200.10:FF:000016">
    <property type="entry name" value="Non-ribosomal peptide synthase"/>
    <property type="match status" value="1"/>
</dbReference>
<keyword evidence="3" id="KW-0596">Phosphopantetheine</keyword>
<feature type="domain" description="Carrier" evidence="6">
    <location>
        <begin position="1619"/>
        <end position="1693"/>
    </location>
</feature>
<dbReference type="GO" id="GO:0044550">
    <property type="term" value="P:secondary metabolite biosynthetic process"/>
    <property type="evidence" value="ECO:0007669"/>
    <property type="project" value="UniProtKB-ARBA"/>
</dbReference>
<dbReference type="InterPro" id="IPR006162">
    <property type="entry name" value="Ppantetheine_attach_site"/>
</dbReference>
<dbReference type="PROSITE" id="PS00012">
    <property type="entry name" value="PHOSPHOPANTETHEINE"/>
    <property type="match status" value="2"/>
</dbReference>
<dbReference type="GO" id="GO:0003824">
    <property type="term" value="F:catalytic activity"/>
    <property type="evidence" value="ECO:0007669"/>
    <property type="project" value="InterPro"/>
</dbReference>
<organism evidence="7 8">
    <name type="scientific">Chondromyces crocatus</name>
    <dbReference type="NCBI Taxonomy" id="52"/>
    <lineage>
        <taxon>Bacteria</taxon>
        <taxon>Pseudomonadati</taxon>
        <taxon>Myxococcota</taxon>
        <taxon>Polyangia</taxon>
        <taxon>Polyangiales</taxon>
        <taxon>Polyangiaceae</taxon>
        <taxon>Chondromyces</taxon>
    </lineage>
</organism>
<name>A0A0K1EP84_CHOCO</name>
<dbReference type="Pfam" id="PF00668">
    <property type="entry name" value="Condensation"/>
    <property type="match status" value="2"/>
</dbReference>
<dbReference type="PANTHER" id="PTHR45527">
    <property type="entry name" value="NONRIBOSOMAL PEPTIDE SYNTHETASE"/>
    <property type="match status" value="1"/>
</dbReference>
<dbReference type="FunFam" id="2.30.38.10:FF:000001">
    <property type="entry name" value="Non-ribosomal peptide synthetase PvdI"/>
    <property type="match status" value="2"/>
</dbReference>
<dbReference type="Pfam" id="PF00501">
    <property type="entry name" value="AMP-binding"/>
    <property type="match status" value="2"/>
</dbReference>
<dbReference type="Proteomes" id="UP000067626">
    <property type="component" value="Chromosome"/>
</dbReference>
<dbReference type="Pfam" id="PF13193">
    <property type="entry name" value="AMP-binding_C"/>
    <property type="match status" value="2"/>
</dbReference>
<dbReference type="STRING" id="52.CMC5_066590"/>
<dbReference type="NCBIfam" id="NF003417">
    <property type="entry name" value="PRK04813.1"/>
    <property type="match status" value="2"/>
</dbReference>
<dbReference type="CDD" id="cd19531">
    <property type="entry name" value="LCL_NRPS-like"/>
    <property type="match status" value="1"/>
</dbReference>
<feature type="domain" description="Carrier" evidence="6">
    <location>
        <begin position="534"/>
        <end position="609"/>
    </location>
</feature>
<dbReference type="PATRIC" id="fig|52.7.peg.7316"/>
<dbReference type="InterPro" id="IPR001242">
    <property type="entry name" value="Condensation_dom"/>
</dbReference>
<keyword evidence="4" id="KW-0597">Phosphoprotein</keyword>
<evidence type="ECO:0000313" key="8">
    <source>
        <dbReference type="Proteomes" id="UP000067626"/>
    </source>
</evidence>
<evidence type="ECO:0000256" key="2">
    <source>
        <dbReference type="ARBA" id="ARBA00006432"/>
    </source>
</evidence>
<dbReference type="Pfam" id="PF00550">
    <property type="entry name" value="PP-binding"/>
    <property type="match status" value="2"/>
</dbReference>
<dbReference type="NCBIfam" id="TIGR01733">
    <property type="entry name" value="AA-adenyl-dom"/>
    <property type="match status" value="2"/>
</dbReference>
<dbReference type="FunFam" id="3.40.50.980:FF:000001">
    <property type="entry name" value="Non-ribosomal peptide synthetase"/>
    <property type="match status" value="2"/>
</dbReference>
<dbReference type="CDD" id="cd17652">
    <property type="entry name" value="A_NRPS_CmdD_like"/>
    <property type="match status" value="1"/>
</dbReference>
<evidence type="ECO:0000313" key="7">
    <source>
        <dbReference type="EMBL" id="AKT42433.1"/>
    </source>
</evidence>
<dbReference type="FunFam" id="3.40.50.12780:FF:000012">
    <property type="entry name" value="Non-ribosomal peptide synthetase"/>
    <property type="match status" value="2"/>
</dbReference>
<dbReference type="Gene3D" id="3.30.559.30">
    <property type="entry name" value="Nonribosomal peptide synthetase, condensation domain"/>
    <property type="match status" value="2"/>
</dbReference>
<evidence type="ECO:0000256" key="3">
    <source>
        <dbReference type="ARBA" id="ARBA00022450"/>
    </source>
</evidence>
<gene>
    <name evidence="7" type="ORF">CMC5_066590</name>
</gene>
<reference evidence="7 8" key="1">
    <citation type="submission" date="2015-07" db="EMBL/GenBank/DDBJ databases">
        <title>Genome analysis of myxobacterium Chondromyces crocatus Cm c5 reveals a high potential for natural compound synthesis and the genetic basis for the loss of fruiting body formation.</title>
        <authorList>
            <person name="Zaburannyi N."/>
            <person name="Bunk B."/>
            <person name="Maier J."/>
            <person name="Overmann J."/>
            <person name="Mueller R."/>
        </authorList>
    </citation>
    <scope>NUCLEOTIDE SEQUENCE [LARGE SCALE GENOMIC DNA]</scope>
    <source>
        <strain evidence="7 8">Cm c5</strain>
    </source>
</reference>
<dbReference type="Gene3D" id="1.10.1200.10">
    <property type="entry name" value="ACP-like"/>
    <property type="match status" value="2"/>
</dbReference>
<sequence>MASRRGDGSEGTGQRACVHEMFEEHAARTPEAIALTFEGVALSYGALNQRANQLAHHLRRQGVGPEVLVGLCVERSLEMIVGLLGILKAGGAHVPLDPSYPSERLAFMLEDAAAPVLVTQRSLVATLPAYAGHVLCLDADGPLLDAQPTENLGETARGDQLAYVIYTSGSTGKPKGVMVEHEGVCNLARAQASLFSVGPESRILQFASLSFDASIWEIVMALATGARLTLTSRAASMPGPSLLQTLREQRITHVTLPPSALAVTPVAALPALRHLIVAGEVCPPSLAQRWSQGRSFTNAYGPTECTVCATTERFEEGASRLPIGRPLPGVEVFVLDEFLRPTPAGVPGELHVGGIGLARGYLRQPALTQARFIAHPFSDVPGARLYKTGDLARLLPDGRLEFLGRLDAQVKLRGFRIELGEIEAALHRHPEVRDATVRVREDQPGDPRLVAYVVPQPVQGAPAASPSSAVAGTLDGGALRAFLCRSLPEFMVPAAFVALEALPLSPSGKVDAESLPAPDWAALSRSEGAAGLVAPRDATEETLASLWSEVLGVASIGVHDSFLDLGGHSLTAIQLLSRVRERFGEHISLKSLFENPTVAGLSSHITAHRAAHGDLAPQGQGVALVRAPREARMPVSFAQERVHFIEQMSPEGTAYQAQSKVRFEGRLDVAALVRALGEMVRRHEIYRTTFPTVDGRLVQVIHPAPAIEVPIVDLRGLSSEARGAEVERLVGAEARGVFHLDRLPLVRWSLLRLGDDEHLLTHVEHHMVHDGWSAALFLRELLVVYQAYVRGEPSPLPEPALQFVDYASWQRRWVSSPAAQAQLAYWKEQLSGSPPLLALPLDRPRPPEQRFQGRQLRVELSGALSEGLRALCRREQSTLFMTMLAAFLILLRRYSGQDDLCVGSAVANRRSREVEGLIGMIVNNLVLRTQIDGDPTFQELLAQVRQVTLDAYAHEDLPFDKVVEALKPARDLSYNPLFQAMFSFHDAPLPSLRLPGLSIDMEVALGNGSAKFDLDVVAIPHAEQRLANRDEASTPGISVIWEYNSDIFEPETIARMEAQYRNLLGGIVANPSARLSELPFLTEAQQRWIDDWNATENDFPAERCAHEIFEQQVARTPEAVAVVVEGRSWTYRTLNARANQLARHLRGLGVGPERLVGLCVERSLEMVVGLLGVLKAGGAYVPIDPAYPDERVASVLADAEITVLLTQASLRGRFEAHPVTAVSLDADWATIGARDESDLPGAARPHHLAYVIYTSGSTGTPKGVMIEHRALMNFATTAAEWYGVTRQDRILQFASISFDTAVEEIFPCLTRGATLLLRTEAMLHSSDDFWSTCRAWGATVLNFPTAFWHQLTAELGPRDPRVPPTVRLVIVGGEEAQLEKVRRFHEAVAHLSPPPQLFNGYGPTEATVTATLQHCDDPEPELVPIGRPLGNTQIYLLDRHHQLVPVGAPGELHIGGVGLSRGYWRRPELTAERFIRNPLLAPKSERLYKTGDLARLRADGRLEYLGRLDSQVKIRGFRIELGEIEAALSGHPGVQQAFLTVREEGTGNKRLVAYVVPREPPLDVEAVRQFIAGKLPSYMVPTAFVLVEALPLTTSGKVDVRALPDPATSRALAGASQEAPRTPTEVTLARIWSEVLRVPEVRVDDNFFELGGDSILSIQVVSRARRVGLEITPKLLFQHQTVGRLAAELDATKAGDATRPGAHAVEAAQGEVTGAVPLTPIQRWFFEQDLSEPHHFNQSALLVTPAGLRAEPLEQAFGHLLRHHDALRLRYTPSPDGFVQVNAPVDDALAAVPPERRAFVVVDLSHLPASEQEAAMLRAEEDFQRRLDLARGPIARLAFFSRGEGQPGWLLFVVHHLAVDGISWRILLEDLGTAYEQLVRGEVVRLPAKTTSFQAWARRLEAHAQSDAVASELSFWNRPAGEDRPLPRDVGSGLGLDTMATAASVTASLTEEETRALLQDVPSVYHTQINDVLLTALVQAIARWTGSPSLRVDLEGHGREDLFDADLSRTVGWFTTMFPVRLALPVTGEGRGEAGVGEALKSVKEQLRKLPGRGIGHGLLRYLRRDEAVRSALRAHPAAEVSFNYLGQFDQVLSASSVLGTASVWKLAQSPRGKRSHRLAVGAVIRGGKLDTVWEYGEKVLERATVERLSSGYVEALRALIAHCKAPEAGGHTPSDFSASKLDQRQLDKLLGKVKRAKAK</sequence>
<dbReference type="EMBL" id="CP012159">
    <property type="protein sequence ID" value="AKT42433.1"/>
    <property type="molecule type" value="Genomic_DNA"/>
</dbReference>
<dbReference type="Gene3D" id="3.30.300.30">
    <property type="match status" value="2"/>
</dbReference>
<dbReference type="PROSITE" id="PS00455">
    <property type="entry name" value="AMP_BINDING"/>
    <property type="match status" value="2"/>
</dbReference>
<dbReference type="GO" id="GO:0031177">
    <property type="term" value="F:phosphopantetheine binding"/>
    <property type="evidence" value="ECO:0007669"/>
    <property type="project" value="InterPro"/>
</dbReference>
<dbReference type="GO" id="GO:0005829">
    <property type="term" value="C:cytosol"/>
    <property type="evidence" value="ECO:0007669"/>
    <property type="project" value="TreeGrafter"/>
</dbReference>